<dbReference type="SMART" id="SM00490">
    <property type="entry name" value="HELICc"/>
    <property type="match status" value="1"/>
</dbReference>
<dbReference type="GO" id="GO:0043138">
    <property type="term" value="F:3'-5' DNA helicase activity"/>
    <property type="evidence" value="ECO:0007669"/>
    <property type="project" value="UniProtKB-EC"/>
</dbReference>
<feature type="compositionally biased region" description="Acidic residues" evidence="6">
    <location>
        <begin position="314"/>
        <end position="324"/>
    </location>
</feature>
<dbReference type="InterPro" id="IPR011545">
    <property type="entry name" value="DEAD/DEAH_box_helicase_dom"/>
</dbReference>
<dbReference type="PROSITE" id="PS51194">
    <property type="entry name" value="HELICASE_CTER"/>
    <property type="match status" value="1"/>
</dbReference>
<comment type="caution">
    <text evidence="9">The sequence shown here is derived from an EMBL/GenBank/DDBJ whole genome shotgun (WGS) entry which is preliminary data.</text>
</comment>
<dbReference type="GO" id="GO:0016787">
    <property type="term" value="F:hydrolase activity"/>
    <property type="evidence" value="ECO:0007669"/>
    <property type="project" value="UniProtKB-KW"/>
</dbReference>
<evidence type="ECO:0000313" key="10">
    <source>
        <dbReference type="Proteomes" id="UP001303889"/>
    </source>
</evidence>
<reference evidence="9" key="2">
    <citation type="submission" date="2023-05" db="EMBL/GenBank/DDBJ databases">
        <authorList>
            <consortium name="Lawrence Berkeley National Laboratory"/>
            <person name="Steindorff A."/>
            <person name="Hensen N."/>
            <person name="Bonometti L."/>
            <person name="Westerberg I."/>
            <person name="Brannstrom I.O."/>
            <person name="Guillou S."/>
            <person name="Cros-Aarteil S."/>
            <person name="Calhoun S."/>
            <person name="Haridas S."/>
            <person name="Kuo A."/>
            <person name="Mondo S."/>
            <person name="Pangilinan J."/>
            <person name="Riley R."/>
            <person name="Labutti K."/>
            <person name="Andreopoulos B."/>
            <person name="Lipzen A."/>
            <person name="Chen C."/>
            <person name="Yanf M."/>
            <person name="Daum C."/>
            <person name="Ng V."/>
            <person name="Clum A."/>
            <person name="Ohm R."/>
            <person name="Martin F."/>
            <person name="Silar P."/>
            <person name="Natvig D."/>
            <person name="Lalanne C."/>
            <person name="Gautier V."/>
            <person name="Ament-Velasquez S.L."/>
            <person name="Kruys A."/>
            <person name="Hutchinson M.I."/>
            <person name="Powell A.J."/>
            <person name="Barry K."/>
            <person name="Miller A.N."/>
            <person name="Grigoriev I.V."/>
            <person name="Debuchy R."/>
            <person name="Gladieux P."/>
            <person name="Thoren M.H."/>
            <person name="Johannesson H."/>
        </authorList>
    </citation>
    <scope>NUCLEOTIDE SEQUENCE</scope>
    <source>
        <strain evidence="9">CBS 103.79</strain>
    </source>
</reference>
<dbReference type="GO" id="GO:0005737">
    <property type="term" value="C:cytoplasm"/>
    <property type="evidence" value="ECO:0007669"/>
    <property type="project" value="TreeGrafter"/>
</dbReference>
<accession>A0AAN6RPQ4</accession>
<evidence type="ECO:0000256" key="6">
    <source>
        <dbReference type="SAM" id="MobiDB-lite"/>
    </source>
</evidence>
<dbReference type="GO" id="GO:0009378">
    <property type="term" value="F:four-way junction helicase activity"/>
    <property type="evidence" value="ECO:0007669"/>
    <property type="project" value="TreeGrafter"/>
</dbReference>
<keyword evidence="10" id="KW-1185">Reference proteome</keyword>
<dbReference type="PANTHER" id="PTHR13710:SF154">
    <property type="entry name" value="RECQ HELICASE, PUTATIVE (AFU_ORTHOLOGUE AFUA_6G14720)-RELATED"/>
    <property type="match status" value="1"/>
</dbReference>
<reference evidence="9" key="1">
    <citation type="journal article" date="2023" name="Mol. Phylogenet. Evol.">
        <title>Genome-scale phylogeny and comparative genomics of the fungal order Sordariales.</title>
        <authorList>
            <person name="Hensen N."/>
            <person name="Bonometti L."/>
            <person name="Westerberg I."/>
            <person name="Brannstrom I.O."/>
            <person name="Guillou S."/>
            <person name="Cros-Aarteil S."/>
            <person name="Calhoun S."/>
            <person name="Haridas S."/>
            <person name="Kuo A."/>
            <person name="Mondo S."/>
            <person name="Pangilinan J."/>
            <person name="Riley R."/>
            <person name="LaButti K."/>
            <person name="Andreopoulos B."/>
            <person name="Lipzen A."/>
            <person name="Chen C."/>
            <person name="Yan M."/>
            <person name="Daum C."/>
            <person name="Ng V."/>
            <person name="Clum A."/>
            <person name="Steindorff A."/>
            <person name="Ohm R.A."/>
            <person name="Martin F."/>
            <person name="Silar P."/>
            <person name="Natvig D.O."/>
            <person name="Lalanne C."/>
            <person name="Gautier V."/>
            <person name="Ament-Velasquez S.L."/>
            <person name="Kruys A."/>
            <person name="Hutchinson M.I."/>
            <person name="Powell A.J."/>
            <person name="Barry K."/>
            <person name="Miller A.N."/>
            <person name="Grigoriev I.V."/>
            <person name="Debuchy R."/>
            <person name="Gladieux P."/>
            <person name="Hiltunen Thoren M."/>
            <person name="Johannesson H."/>
        </authorList>
    </citation>
    <scope>NUCLEOTIDE SEQUENCE</scope>
    <source>
        <strain evidence="9">CBS 103.79</strain>
    </source>
</reference>
<comment type="catalytic activity">
    <reaction evidence="4">
        <text>Couples ATP hydrolysis with the unwinding of duplex DNA by translocating in the 3'-5' direction.</text>
        <dbReference type="EC" id="5.6.2.4"/>
    </reaction>
</comment>
<dbReference type="Proteomes" id="UP001303889">
    <property type="component" value="Unassembled WGS sequence"/>
</dbReference>
<evidence type="ECO:0000259" key="7">
    <source>
        <dbReference type="PROSITE" id="PS51192"/>
    </source>
</evidence>
<feature type="domain" description="Helicase C-terminal" evidence="8">
    <location>
        <begin position="721"/>
        <end position="869"/>
    </location>
</feature>
<evidence type="ECO:0000313" key="9">
    <source>
        <dbReference type="EMBL" id="KAK3898445.1"/>
    </source>
</evidence>
<dbReference type="SMART" id="SM00487">
    <property type="entry name" value="DEXDc"/>
    <property type="match status" value="1"/>
</dbReference>
<dbReference type="PANTHER" id="PTHR13710">
    <property type="entry name" value="DNA HELICASE RECQ FAMILY MEMBER"/>
    <property type="match status" value="1"/>
</dbReference>
<protein>
    <recommendedName>
        <fullName evidence="5">DNA 3'-5' helicase</fullName>
        <ecNumber evidence="5">5.6.2.4</ecNumber>
    </recommendedName>
</protein>
<name>A0AAN6RPQ4_9PEZI</name>
<feature type="region of interest" description="Disordered" evidence="6">
    <location>
        <begin position="266"/>
        <end position="325"/>
    </location>
</feature>
<evidence type="ECO:0000256" key="5">
    <source>
        <dbReference type="ARBA" id="ARBA00034808"/>
    </source>
</evidence>
<evidence type="ECO:0000256" key="4">
    <source>
        <dbReference type="ARBA" id="ARBA00034617"/>
    </source>
</evidence>
<dbReference type="AlphaFoldDB" id="A0AAN6RPQ4"/>
<proteinExistence type="inferred from homology"/>
<sequence length="901" mass="99498">MFAPSAQAIRANTNADEFVIWHGDELLCGLAHFSMASLRAMVHGLLHEARAQLRRAVLLLDVDEEGEPATGAAGATAWPTIRWERLVDNAAETKAGWSFAEDPRNREAFGGVDGKTWLAGRVAGEARLRSEFYGADGWQMGRVYEYAEAIKTFREQLLVLMHMSGGQPVRGTELVTVQYKNGSDGIRGLFVDDGAVVLVTMYKTMGMRAKAKVIHRYLPREVGELAIYYVWLAIPFWRLIVHGASGGVADWGSAYIWEPRADEAWPFPGTGSKAGGKGDSKRKQAAAAGNTARKRRIGSASQSVSGSTGGAGEEGWEEGPEEDAGQAAWWQLDPWDKDRISRQIRKVSREHMGERLGIMSWRHSVKAIYRRYVRNQGIIDMMNNADTAEGEEEGYDGAGRLVGDPFHAPSGHGARTGEGIYGRSMDESLFSTEARRIGFRRVSREWHAFCMFDSVLQEGSSSGSGGSDMKVSHLAKAVRQAAEEENRRWKMIRQVDIGAQLRKMLGPKARFRGVQEAALGAIMRQESPVVVVMGTGAGKSMLFMLPAACRAAAGGLTVVVVPLVSLCGDIKDRCDELGIECVEWSGRRPHEWPSVVLVTPEAAVGESFGHFINRQRAMGRLDRIVVDECHVVLDSGAGGGWRSRMLWLRGLVKAEVQMVYLTATLRPADEAEFGRLVGLPAAGGGRGTRWFRGTTTRGNVRYQVRRYDRQSEQEEDVVAALVEKKAAQYQEEGGKIVVYCDTVRKAEEYARRLGGLCYHQAVGTAEAKRAIVRQLWEAGGQQVFTTTNTLELGVDAPQIRVVIHVGMVRRLRDYAQESGRAGRDGVASEAVIVRAARYDKRGRLVRETAEQAAGRGVERGMWEFMETDGCVRAVLDREMDGRSDRDRCEEGEEACYRCVRQ</sequence>
<dbReference type="Gene3D" id="3.40.50.300">
    <property type="entry name" value="P-loop containing nucleotide triphosphate hydrolases"/>
    <property type="match status" value="2"/>
</dbReference>
<dbReference type="Pfam" id="PF00271">
    <property type="entry name" value="Helicase_C"/>
    <property type="match status" value="1"/>
</dbReference>
<organism evidence="9 10">
    <name type="scientific">Staphylotrichum tortipilum</name>
    <dbReference type="NCBI Taxonomy" id="2831512"/>
    <lineage>
        <taxon>Eukaryota</taxon>
        <taxon>Fungi</taxon>
        <taxon>Dikarya</taxon>
        <taxon>Ascomycota</taxon>
        <taxon>Pezizomycotina</taxon>
        <taxon>Sordariomycetes</taxon>
        <taxon>Sordariomycetidae</taxon>
        <taxon>Sordariales</taxon>
        <taxon>Chaetomiaceae</taxon>
        <taxon>Staphylotrichum</taxon>
    </lineage>
</organism>
<dbReference type="Pfam" id="PF00270">
    <property type="entry name" value="DEAD"/>
    <property type="match status" value="1"/>
</dbReference>
<keyword evidence="9" id="KW-0378">Hydrolase</keyword>
<keyword evidence="3" id="KW-0067">ATP-binding</keyword>
<gene>
    <name evidence="9" type="ORF">C8A05DRAFT_18985</name>
</gene>
<evidence type="ECO:0000259" key="8">
    <source>
        <dbReference type="PROSITE" id="PS51194"/>
    </source>
</evidence>
<dbReference type="EC" id="5.6.2.4" evidence="5"/>
<dbReference type="InterPro" id="IPR001650">
    <property type="entry name" value="Helicase_C-like"/>
</dbReference>
<dbReference type="GO" id="GO:0005694">
    <property type="term" value="C:chromosome"/>
    <property type="evidence" value="ECO:0007669"/>
    <property type="project" value="TreeGrafter"/>
</dbReference>
<dbReference type="PROSITE" id="PS51192">
    <property type="entry name" value="HELICASE_ATP_BIND_1"/>
    <property type="match status" value="1"/>
</dbReference>
<evidence type="ECO:0000256" key="2">
    <source>
        <dbReference type="ARBA" id="ARBA00022741"/>
    </source>
</evidence>
<comment type="similarity">
    <text evidence="1">Belongs to the helicase family. RecQ subfamily.</text>
</comment>
<dbReference type="GO" id="GO:0000724">
    <property type="term" value="P:double-strand break repair via homologous recombination"/>
    <property type="evidence" value="ECO:0007669"/>
    <property type="project" value="TreeGrafter"/>
</dbReference>
<dbReference type="InterPro" id="IPR014001">
    <property type="entry name" value="Helicase_ATP-bd"/>
</dbReference>
<keyword evidence="2" id="KW-0547">Nucleotide-binding</keyword>
<dbReference type="SUPFAM" id="SSF52540">
    <property type="entry name" value="P-loop containing nucleoside triphosphate hydrolases"/>
    <property type="match status" value="1"/>
</dbReference>
<dbReference type="InterPro" id="IPR027417">
    <property type="entry name" value="P-loop_NTPase"/>
</dbReference>
<dbReference type="GO" id="GO:0005524">
    <property type="term" value="F:ATP binding"/>
    <property type="evidence" value="ECO:0007669"/>
    <property type="project" value="UniProtKB-KW"/>
</dbReference>
<dbReference type="EMBL" id="MU855936">
    <property type="protein sequence ID" value="KAK3898445.1"/>
    <property type="molecule type" value="Genomic_DNA"/>
</dbReference>
<evidence type="ECO:0000256" key="3">
    <source>
        <dbReference type="ARBA" id="ARBA00022840"/>
    </source>
</evidence>
<feature type="domain" description="Helicase ATP-binding" evidence="7">
    <location>
        <begin position="520"/>
        <end position="683"/>
    </location>
</feature>
<dbReference type="GO" id="GO:0003676">
    <property type="term" value="F:nucleic acid binding"/>
    <property type="evidence" value="ECO:0007669"/>
    <property type="project" value="InterPro"/>
</dbReference>
<evidence type="ECO:0000256" key="1">
    <source>
        <dbReference type="ARBA" id="ARBA00005446"/>
    </source>
</evidence>